<feature type="transmembrane region" description="Helical" evidence="1">
    <location>
        <begin position="20"/>
        <end position="50"/>
    </location>
</feature>
<accession>A0A8J2L5J4</accession>
<reference evidence="2" key="1">
    <citation type="submission" date="2021-06" db="EMBL/GenBank/DDBJ databases">
        <authorList>
            <person name="Hodson N. C."/>
            <person name="Mongue J. A."/>
            <person name="Jaron S. K."/>
        </authorList>
    </citation>
    <scope>NUCLEOTIDE SEQUENCE</scope>
</reference>
<feature type="non-terminal residue" evidence="2">
    <location>
        <position position="66"/>
    </location>
</feature>
<evidence type="ECO:0000313" key="3">
    <source>
        <dbReference type="Proteomes" id="UP000708208"/>
    </source>
</evidence>
<keyword evidence="3" id="KW-1185">Reference proteome</keyword>
<dbReference type="EMBL" id="CAJVCH010354252">
    <property type="protein sequence ID" value="CAG7815854.1"/>
    <property type="molecule type" value="Genomic_DNA"/>
</dbReference>
<feature type="non-terminal residue" evidence="2">
    <location>
        <position position="1"/>
    </location>
</feature>
<organism evidence="2 3">
    <name type="scientific">Allacma fusca</name>
    <dbReference type="NCBI Taxonomy" id="39272"/>
    <lineage>
        <taxon>Eukaryota</taxon>
        <taxon>Metazoa</taxon>
        <taxon>Ecdysozoa</taxon>
        <taxon>Arthropoda</taxon>
        <taxon>Hexapoda</taxon>
        <taxon>Collembola</taxon>
        <taxon>Symphypleona</taxon>
        <taxon>Sminthuridae</taxon>
        <taxon>Allacma</taxon>
    </lineage>
</organism>
<evidence type="ECO:0000256" key="1">
    <source>
        <dbReference type="SAM" id="Phobius"/>
    </source>
</evidence>
<keyword evidence="1" id="KW-0472">Membrane</keyword>
<sequence length="66" mass="7109">SLSVLGVIKPDKDLQDELEIHPTAVLVLLGIYAVLAILAVLSIIMAIVLIRGCKNKNSKQLTICIL</sequence>
<keyword evidence="1" id="KW-1133">Transmembrane helix</keyword>
<proteinExistence type="predicted"/>
<keyword evidence="1" id="KW-0812">Transmembrane</keyword>
<evidence type="ECO:0000313" key="2">
    <source>
        <dbReference type="EMBL" id="CAG7815854.1"/>
    </source>
</evidence>
<dbReference type="AlphaFoldDB" id="A0A8J2L5J4"/>
<gene>
    <name evidence="2" type="ORF">AFUS01_LOCUS26503</name>
</gene>
<dbReference type="Proteomes" id="UP000708208">
    <property type="component" value="Unassembled WGS sequence"/>
</dbReference>
<comment type="caution">
    <text evidence="2">The sequence shown here is derived from an EMBL/GenBank/DDBJ whole genome shotgun (WGS) entry which is preliminary data.</text>
</comment>
<name>A0A8J2L5J4_9HEXA</name>
<protein>
    <submittedName>
        <fullName evidence="2">Uncharacterized protein</fullName>
    </submittedName>
</protein>